<organism evidence="1 2">
    <name type="scientific">Serratia rubidaea</name>
    <name type="common">Serratia marinorubra</name>
    <dbReference type="NCBI Taxonomy" id="61652"/>
    <lineage>
        <taxon>Bacteria</taxon>
        <taxon>Pseudomonadati</taxon>
        <taxon>Pseudomonadota</taxon>
        <taxon>Gammaproteobacteria</taxon>
        <taxon>Enterobacterales</taxon>
        <taxon>Yersiniaceae</taxon>
        <taxon>Serratia</taxon>
    </lineage>
</organism>
<evidence type="ECO:0000313" key="2">
    <source>
        <dbReference type="Proteomes" id="UP000271603"/>
    </source>
</evidence>
<sequence>MVFLLSKMLHVILALVMPLVVDIAKHRRWSDRR</sequence>
<name>A0A3S4FLN3_SERRU</name>
<accession>A0A3S4FLN3</accession>
<evidence type="ECO:0000313" key="1">
    <source>
        <dbReference type="EMBL" id="VEA67804.1"/>
    </source>
</evidence>
<dbReference type="Proteomes" id="UP000271603">
    <property type="component" value="Chromosome"/>
</dbReference>
<reference evidence="1 2" key="1">
    <citation type="submission" date="2018-12" db="EMBL/GenBank/DDBJ databases">
        <authorList>
            <consortium name="Pathogen Informatics"/>
        </authorList>
    </citation>
    <scope>NUCLEOTIDE SEQUENCE [LARGE SCALE GENOMIC DNA]</scope>
    <source>
        <strain evidence="1 2">NCTC9419</strain>
    </source>
</reference>
<proteinExistence type="predicted"/>
<dbReference type="EMBL" id="LR134155">
    <property type="protein sequence ID" value="VEA67804.1"/>
    <property type="molecule type" value="Genomic_DNA"/>
</dbReference>
<protein>
    <submittedName>
        <fullName evidence="1">Uncharacterized protein</fullName>
    </submittedName>
</protein>
<dbReference type="AlphaFoldDB" id="A0A3S4FLN3"/>
<gene>
    <name evidence="1" type="ORF">NCTC9419_00002</name>
</gene>